<dbReference type="EMBL" id="AJZD02000244">
    <property type="protein sequence ID" value="OEF90911.1"/>
    <property type="molecule type" value="Genomic_DNA"/>
</dbReference>
<name>A0A1E5FLC5_VIBSP</name>
<evidence type="ECO:0000313" key="2">
    <source>
        <dbReference type="EMBL" id="OEF90911.1"/>
    </source>
</evidence>
<evidence type="ECO:0008006" key="4">
    <source>
        <dbReference type="Google" id="ProtNLM"/>
    </source>
</evidence>
<evidence type="ECO:0000256" key="1">
    <source>
        <dbReference type="SAM" id="SignalP"/>
    </source>
</evidence>
<gene>
    <name evidence="2" type="ORF">A142_22985</name>
</gene>
<protein>
    <recommendedName>
        <fullName evidence="4">Lipoprotein</fullName>
    </recommendedName>
</protein>
<feature type="signal peptide" evidence="1">
    <location>
        <begin position="1"/>
        <end position="19"/>
    </location>
</feature>
<reference evidence="2 3" key="1">
    <citation type="journal article" date="2012" name="Science">
        <title>Ecological populations of bacteria act as socially cohesive units of antibiotic production and resistance.</title>
        <authorList>
            <person name="Cordero O.X."/>
            <person name="Wildschutte H."/>
            <person name="Kirkup B."/>
            <person name="Proehl S."/>
            <person name="Ngo L."/>
            <person name="Hussain F."/>
            <person name="Le Roux F."/>
            <person name="Mincer T."/>
            <person name="Polz M.F."/>
        </authorList>
    </citation>
    <scope>NUCLEOTIDE SEQUENCE [LARGE SCALE GENOMIC DNA]</scope>
    <source>
        <strain evidence="2 3">12E03</strain>
    </source>
</reference>
<dbReference type="PROSITE" id="PS51257">
    <property type="entry name" value="PROKAR_LIPOPROTEIN"/>
    <property type="match status" value="1"/>
</dbReference>
<comment type="caution">
    <text evidence="2">The sequence shown here is derived from an EMBL/GenBank/DDBJ whole genome shotgun (WGS) entry which is preliminary data.</text>
</comment>
<accession>A0A1E5FLC5</accession>
<sequence length="311" mass="34874">MKRNIIIIAFIASLTGCMATQQATKSARTPTNSVSSQSTTACVYENMPGSEFSYTGESKYFSLYFEDDQGYLGRSNVGETLKGRKFKFSGNLKPDHKTFNKYPKVLNIQGKDYSFDSNVSTAVMFEGCTAALWFKGHVNYNALIEKKGFEKTNASPFNANDLAYAYGTENVKEASYEPIVTTDEFADSSTIKTEYQDRILLRTWSNGKLTRKPKVFQVYADLLFLNDWGHIRTARTKDGKVHELTKIDTDVDCNGSFGCSLTETVGVTLPLSMLEKNPNGFEIKFYGTREQVIFISSYHVKTLLVGISQIK</sequence>
<dbReference type="Proteomes" id="UP000094802">
    <property type="component" value="Unassembled WGS sequence"/>
</dbReference>
<keyword evidence="1" id="KW-0732">Signal</keyword>
<dbReference type="RefSeq" id="WP_019820688.1">
    <property type="nucleotide sequence ID" value="NZ_AJZD02000244.1"/>
</dbReference>
<feature type="chain" id="PRO_5009176545" description="Lipoprotein" evidence="1">
    <location>
        <begin position="20"/>
        <end position="311"/>
    </location>
</feature>
<evidence type="ECO:0000313" key="3">
    <source>
        <dbReference type="Proteomes" id="UP000094802"/>
    </source>
</evidence>
<organism evidence="2 3">
    <name type="scientific">Vibrio splendidus 12E03</name>
    <dbReference type="NCBI Taxonomy" id="1191305"/>
    <lineage>
        <taxon>Bacteria</taxon>
        <taxon>Pseudomonadati</taxon>
        <taxon>Pseudomonadota</taxon>
        <taxon>Gammaproteobacteria</taxon>
        <taxon>Vibrionales</taxon>
        <taxon>Vibrionaceae</taxon>
        <taxon>Vibrio</taxon>
    </lineage>
</organism>
<proteinExistence type="predicted"/>
<dbReference type="OrthoDB" id="7063051at2"/>
<dbReference type="AlphaFoldDB" id="A0A1E5FLC5"/>